<reference evidence="2" key="1">
    <citation type="submission" date="2021-01" db="EMBL/GenBank/DDBJ databases">
        <title>Whole genome shotgun sequence of Virgisporangium aurantiacum NBRC 16421.</title>
        <authorList>
            <person name="Komaki H."/>
            <person name="Tamura T."/>
        </authorList>
    </citation>
    <scope>NUCLEOTIDE SEQUENCE</scope>
    <source>
        <strain evidence="2">NBRC 16421</strain>
    </source>
</reference>
<evidence type="ECO:0000256" key="1">
    <source>
        <dbReference type="SAM" id="MobiDB-lite"/>
    </source>
</evidence>
<keyword evidence="3" id="KW-1185">Reference proteome</keyword>
<name>A0A8J4E2Q0_9ACTN</name>
<feature type="region of interest" description="Disordered" evidence="1">
    <location>
        <begin position="43"/>
        <end position="71"/>
    </location>
</feature>
<proteinExistence type="predicted"/>
<feature type="region of interest" description="Disordered" evidence="1">
    <location>
        <begin position="1"/>
        <end position="21"/>
    </location>
</feature>
<comment type="caution">
    <text evidence="2">The sequence shown here is derived from an EMBL/GenBank/DDBJ whole genome shotgun (WGS) entry which is preliminary data.</text>
</comment>
<evidence type="ECO:0000313" key="2">
    <source>
        <dbReference type="EMBL" id="GIJ59113.1"/>
    </source>
</evidence>
<evidence type="ECO:0000313" key="3">
    <source>
        <dbReference type="Proteomes" id="UP000612585"/>
    </source>
</evidence>
<protein>
    <submittedName>
        <fullName evidence="2">Uncharacterized protein</fullName>
    </submittedName>
</protein>
<accession>A0A8J4E2Q0</accession>
<dbReference type="Proteomes" id="UP000612585">
    <property type="component" value="Unassembled WGS sequence"/>
</dbReference>
<dbReference type="AlphaFoldDB" id="A0A8J4E2Q0"/>
<gene>
    <name evidence="2" type="ORF">Vau01_066290</name>
</gene>
<organism evidence="2 3">
    <name type="scientific">Virgisporangium aurantiacum</name>
    <dbReference type="NCBI Taxonomy" id="175570"/>
    <lineage>
        <taxon>Bacteria</taxon>
        <taxon>Bacillati</taxon>
        <taxon>Actinomycetota</taxon>
        <taxon>Actinomycetes</taxon>
        <taxon>Micromonosporales</taxon>
        <taxon>Micromonosporaceae</taxon>
        <taxon>Virgisporangium</taxon>
    </lineage>
</organism>
<feature type="compositionally biased region" description="Polar residues" evidence="1">
    <location>
        <begin position="1"/>
        <end position="16"/>
    </location>
</feature>
<dbReference type="EMBL" id="BOPG01000044">
    <property type="protein sequence ID" value="GIJ59113.1"/>
    <property type="molecule type" value="Genomic_DNA"/>
</dbReference>
<sequence length="71" mass="7351">MHTSRLLSPMTLQSPLTKADGDGEALALPSFVVRGSAEMVDEAGPGVDPDACGSRDPHAKRASVSIDMQTA</sequence>